<evidence type="ECO:0000256" key="1">
    <source>
        <dbReference type="ARBA" id="ARBA00022679"/>
    </source>
</evidence>
<comment type="caution">
    <text evidence="2">The sequence shown here is derived from an EMBL/GenBank/DDBJ whole genome shotgun (WGS) entry which is preliminary data.</text>
</comment>
<dbReference type="GO" id="GO:0008146">
    <property type="term" value="F:sulfotransferase activity"/>
    <property type="evidence" value="ECO:0007669"/>
    <property type="project" value="InterPro"/>
</dbReference>
<dbReference type="PANTHER" id="PTHR10605:SF56">
    <property type="entry name" value="BIFUNCTIONAL HEPARAN SULFATE N-DEACETYLASE_N-SULFOTRANSFERASE"/>
    <property type="match status" value="1"/>
</dbReference>
<dbReference type="InterPro" id="IPR037359">
    <property type="entry name" value="NST/OST"/>
</dbReference>
<gene>
    <name evidence="2" type="ORF">S01H4_11103</name>
</gene>
<dbReference type="SUPFAM" id="SSF52540">
    <property type="entry name" value="P-loop containing nucleoside triphosphate hydrolases"/>
    <property type="match status" value="1"/>
</dbReference>
<keyword evidence="1" id="KW-0808">Transferase</keyword>
<dbReference type="AlphaFoldDB" id="X0ZMK9"/>
<reference evidence="2" key="1">
    <citation type="journal article" date="2014" name="Front. Microbiol.">
        <title>High frequency of phylogenetically diverse reductive dehalogenase-homologous genes in deep subseafloor sedimentary metagenomes.</title>
        <authorList>
            <person name="Kawai M."/>
            <person name="Futagami T."/>
            <person name="Toyoda A."/>
            <person name="Takaki Y."/>
            <person name="Nishi S."/>
            <person name="Hori S."/>
            <person name="Arai W."/>
            <person name="Tsubouchi T."/>
            <person name="Morono Y."/>
            <person name="Uchiyama I."/>
            <person name="Ito T."/>
            <person name="Fujiyama A."/>
            <person name="Inagaki F."/>
            <person name="Takami H."/>
        </authorList>
    </citation>
    <scope>NUCLEOTIDE SEQUENCE</scope>
    <source>
        <strain evidence="2">Expedition CK06-06</strain>
    </source>
</reference>
<dbReference type="PANTHER" id="PTHR10605">
    <property type="entry name" value="HEPARAN SULFATE SULFOTRANSFERASE"/>
    <property type="match status" value="1"/>
</dbReference>
<dbReference type="EMBL" id="BART01004419">
    <property type="protein sequence ID" value="GAG70634.1"/>
    <property type="molecule type" value="Genomic_DNA"/>
</dbReference>
<feature type="non-terminal residue" evidence="2">
    <location>
        <position position="55"/>
    </location>
</feature>
<dbReference type="Gene3D" id="3.40.50.300">
    <property type="entry name" value="P-loop containing nucleotide triphosphate hydrolases"/>
    <property type="match status" value="1"/>
</dbReference>
<accession>X0ZMK9</accession>
<evidence type="ECO:0008006" key="3">
    <source>
        <dbReference type="Google" id="ProtNLM"/>
    </source>
</evidence>
<proteinExistence type="predicted"/>
<name>X0ZMK9_9ZZZZ</name>
<dbReference type="InterPro" id="IPR027417">
    <property type="entry name" value="P-loop_NTPase"/>
</dbReference>
<protein>
    <recommendedName>
        <fullName evidence="3">Sulfotransferase domain-containing protein</fullName>
    </recommendedName>
</protein>
<organism evidence="2">
    <name type="scientific">marine sediment metagenome</name>
    <dbReference type="NCBI Taxonomy" id="412755"/>
    <lineage>
        <taxon>unclassified sequences</taxon>
        <taxon>metagenomes</taxon>
        <taxon>ecological metagenomes</taxon>
    </lineage>
</organism>
<sequence>MKFPDFIVLGLQRAGTTSLYNYLCQHSQVIYNNYKKEVKYWNYVYDKGIEWYKSC</sequence>
<evidence type="ECO:0000313" key="2">
    <source>
        <dbReference type="EMBL" id="GAG70634.1"/>
    </source>
</evidence>